<organism evidence="1 2">
    <name type="scientific">Stephania japonica</name>
    <dbReference type="NCBI Taxonomy" id="461633"/>
    <lineage>
        <taxon>Eukaryota</taxon>
        <taxon>Viridiplantae</taxon>
        <taxon>Streptophyta</taxon>
        <taxon>Embryophyta</taxon>
        <taxon>Tracheophyta</taxon>
        <taxon>Spermatophyta</taxon>
        <taxon>Magnoliopsida</taxon>
        <taxon>Ranunculales</taxon>
        <taxon>Menispermaceae</taxon>
        <taxon>Menispermoideae</taxon>
        <taxon>Cissampelideae</taxon>
        <taxon>Stephania</taxon>
    </lineage>
</organism>
<sequence length="50" mass="5250">MLSVVVAHVTTVIFTTPYALPLGINFGIGIRGLSNSSLMEKASTKMRGAV</sequence>
<proteinExistence type="predicted"/>
<dbReference type="EMBL" id="JBBNAE010000011">
    <property type="protein sequence ID" value="KAK9085754.1"/>
    <property type="molecule type" value="Genomic_DNA"/>
</dbReference>
<protein>
    <submittedName>
        <fullName evidence="1">Uncharacterized protein</fullName>
    </submittedName>
</protein>
<name>A0AAP0HG86_9MAGN</name>
<keyword evidence="2" id="KW-1185">Reference proteome</keyword>
<accession>A0AAP0HG86</accession>
<gene>
    <name evidence="1" type="ORF">Sjap_026165</name>
</gene>
<dbReference type="Proteomes" id="UP001417504">
    <property type="component" value="Unassembled WGS sequence"/>
</dbReference>
<evidence type="ECO:0000313" key="2">
    <source>
        <dbReference type="Proteomes" id="UP001417504"/>
    </source>
</evidence>
<evidence type="ECO:0000313" key="1">
    <source>
        <dbReference type="EMBL" id="KAK9085754.1"/>
    </source>
</evidence>
<dbReference type="AlphaFoldDB" id="A0AAP0HG86"/>
<comment type="caution">
    <text evidence="1">The sequence shown here is derived from an EMBL/GenBank/DDBJ whole genome shotgun (WGS) entry which is preliminary data.</text>
</comment>
<reference evidence="1 2" key="1">
    <citation type="submission" date="2024-01" db="EMBL/GenBank/DDBJ databases">
        <title>Genome assemblies of Stephania.</title>
        <authorList>
            <person name="Yang L."/>
        </authorList>
    </citation>
    <scope>NUCLEOTIDE SEQUENCE [LARGE SCALE GENOMIC DNA]</scope>
    <source>
        <strain evidence="1">QJT</strain>
        <tissue evidence="1">Leaf</tissue>
    </source>
</reference>